<proteinExistence type="predicted"/>
<comment type="caution">
    <text evidence="1">The sequence shown here is derived from an EMBL/GenBank/DDBJ whole genome shotgun (WGS) entry which is preliminary data.</text>
</comment>
<accession>A0ACC2UGR4</accession>
<dbReference type="Proteomes" id="UP001165960">
    <property type="component" value="Unassembled WGS sequence"/>
</dbReference>
<keyword evidence="2" id="KW-1185">Reference proteome</keyword>
<dbReference type="EMBL" id="QTSX02000755">
    <property type="protein sequence ID" value="KAJ9085562.1"/>
    <property type="molecule type" value="Genomic_DNA"/>
</dbReference>
<protein>
    <submittedName>
        <fullName evidence="1">Uncharacterized protein</fullName>
    </submittedName>
</protein>
<evidence type="ECO:0000313" key="2">
    <source>
        <dbReference type="Proteomes" id="UP001165960"/>
    </source>
</evidence>
<evidence type="ECO:0000313" key="1">
    <source>
        <dbReference type="EMBL" id="KAJ9085562.1"/>
    </source>
</evidence>
<gene>
    <name evidence="1" type="ORF">DSO57_1012569</name>
</gene>
<reference evidence="1" key="1">
    <citation type="submission" date="2022-04" db="EMBL/GenBank/DDBJ databases">
        <title>Genome of the entomopathogenic fungus Entomophthora muscae.</title>
        <authorList>
            <person name="Elya C."/>
            <person name="Lovett B.R."/>
            <person name="Lee E."/>
            <person name="Macias A.M."/>
            <person name="Hajek A.E."/>
            <person name="De Bivort B.L."/>
            <person name="Kasson M.T."/>
            <person name="De Fine Licht H.H."/>
            <person name="Stajich J.E."/>
        </authorList>
    </citation>
    <scope>NUCLEOTIDE SEQUENCE</scope>
    <source>
        <strain evidence="1">Berkeley</strain>
    </source>
</reference>
<name>A0ACC2UGR4_9FUNG</name>
<organism evidence="1 2">
    <name type="scientific">Entomophthora muscae</name>
    <dbReference type="NCBI Taxonomy" id="34485"/>
    <lineage>
        <taxon>Eukaryota</taxon>
        <taxon>Fungi</taxon>
        <taxon>Fungi incertae sedis</taxon>
        <taxon>Zoopagomycota</taxon>
        <taxon>Entomophthoromycotina</taxon>
        <taxon>Entomophthoromycetes</taxon>
        <taxon>Entomophthorales</taxon>
        <taxon>Entomophthoraceae</taxon>
        <taxon>Entomophthora</taxon>
    </lineage>
</organism>
<sequence length="119" mass="13372">MKTETNLHHTIAQYDQHFPPLRQGKNEEFKVQMELNSAHHAYQPCSSATYKPGTHEPACCLPAFQGPASHQRAFCQPPTCFPEPSLLPACHLEFYPHSPTANQKPQKGLISYNLLCSKV</sequence>